<dbReference type="Proteomes" id="UP000255277">
    <property type="component" value="Unassembled WGS sequence"/>
</dbReference>
<name>A0A380FCE2_STAGA</name>
<evidence type="ECO:0000313" key="2">
    <source>
        <dbReference type="Proteomes" id="UP000255277"/>
    </source>
</evidence>
<dbReference type="GO" id="GO:0016740">
    <property type="term" value="F:transferase activity"/>
    <property type="evidence" value="ECO:0007669"/>
    <property type="project" value="UniProtKB-KW"/>
</dbReference>
<dbReference type="AlphaFoldDB" id="A0A380FCE2"/>
<evidence type="ECO:0000313" key="1">
    <source>
        <dbReference type="EMBL" id="SUM31585.1"/>
    </source>
</evidence>
<dbReference type="Pfam" id="PF00132">
    <property type="entry name" value="Hexapep"/>
    <property type="match status" value="1"/>
</dbReference>
<dbReference type="InterPro" id="IPR001451">
    <property type="entry name" value="Hexapep"/>
</dbReference>
<organism evidence="1 2">
    <name type="scientific">Staphylococcus gallinarum</name>
    <dbReference type="NCBI Taxonomy" id="1293"/>
    <lineage>
        <taxon>Bacteria</taxon>
        <taxon>Bacillati</taxon>
        <taxon>Bacillota</taxon>
        <taxon>Bacilli</taxon>
        <taxon>Bacillales</taxon>
        <taxon>Staphylococcaceae</taxon>
        <taxon>Staphylococcus</taxon>
    </lineage>
</organism>
<dbReference type="Gene3D" id="2.160.10.10">
    <property type="entry name" value="Hexapeptide repeat proteins"/>
    <property type="match status" value="1"/>
</dbReference>
<dbReference type="EMBL" id="UHDK01000001">
    <property type="protein sequence ID" value="SUM31585.1"/>
    <property type="molecule type" value="Genomic_DNA"/>
</dbReference>
<proteinExistence type="predicted"/>
<keyword evidence="1" id="KW-0808">Transferase</keyword>
<dbReference type="InterPro" id="IPR011004">
    <property type="entry name" value="Trimer_LpxA-like_sf"/>
</dbReference>
<protein>
    <submittedName>
        <fullName evidence="1">Tetrahydrodipicolinate N-succinyltransferase</fullName>
    </submittedName>
</protein>
<accession>A0A380FCE2</accession>
<dbReference type="SUPFAM" id="SSF51161">
    <property type="entry name" value="Trimeric LpxA-like enzymes"/>
    <property type="match status" value="1"/>
</dbReference>
<reference evidence="1 2" key="1">
    <citation type="submission" date="2018-06" db="EMBL/GenBank/DDBJ databases">
        <authorList>
            <consortium name="Pathogen Informatics"/>
            <person name="Doyle S."/>
        </authorList>
    </citation>
    <scope>NUCLEOTIDE SEQUENCE [LARGE SCALE GENOMIC DNA]</scope>
    <source>
        <strain evidence="1 2">NCTC12195</strain>
    </source>
</reference>
<sequence>MLFVNADTVIGEHVIINTSAVVEHDNRIGDYVHISPGAMLAGVFQWGGKHM</sequence>
<gene>
    <name evidence="1" type="ORF">NCTC12195_01019</name>
</gene>